<evidence type="ECO:0000313" key="4">
    <source>
        <dbReference type="EnsemblPlants" id="KEH41829"/>
    </source>
</evidence>
<dbReference type="AlphaFoldDB" id="A0A072VII2"/>
<reference evidence="2 5" key="2">
    <citation type="journal article" date="2014" name="BMC Genomics">
        <title>An improved genome release (version Mt4.0) for the model legume Medicago truncatula.</title>
        <authorList>
            <person name="Tang H."/>
            <person name="Krishnakumar V."/>
            <person name="Bidwell S."/>
            <person name="Rosen B."/>
            <person name="Chan A."/>
            <person name="Zhou S."/>
            <person name="Gentzbittel L."/>
            <person name="Childs K.L."/>
            <person name="Yandell M."/>
            <person name="Gundlach H."/>
            <person name="Mayer K.F."/>
            <person name="Schwartz D.C."/>
            <person name="Town C.D."/>
        </authorList>
    </citation>
    <scope>GENOME REANNOTATION</scope>
    <source>
        <strain evidence="2">A17</strain>
        <strain evidence="4 5">cv. Jemalong A17</strain>
    </source>
</reference>
<reference evidence="3" key="4">
    <citation type="journal article" date="2018" name="Nat. Plants">
        <title>Whole-genome landscape of Medicago truncatula symbiotic genes.</title>
        <authorList>
            <person name="Pecrix Y."/>
            <person name="Gamas P."/>
            <person name="Carrere S."/>
        </authorList>
    </citation>
    <scope>NUCLEOTIDE SEQUENCE</scope>
    <source>
        <tissue evidence="3">Leaves</tissue>
    </source>
</reference>
<keyword evidence="5" id="KW-1185">Reference proteome</keyword>
<keyword evidence="1" id="KW-1133">Transmembrane helix</keyword>
<organism evidence="2 5">
    <name type="scientific">Medicago truncatula</name>
    <name type="common">Barrel medic</name>
    <name type="synonym">Medicago tribuloides</name>
    <dbReference type="NCBI Taxonomy" id="3880"/>
    <lineage>
        <taxon>Eukaryota</taxon>
        <taxon>Viridiplantae</taxon>
        <taxon>Streptophyta</taxon>
        <taxon>Embryophyta</taxon>
        <taxon>Tracheophyta</taxon>
        <taxon>Spermatophyta</taxon>
        <taxon>Magnoliopsida</taxon>
        <taxon>eudicotyledons</taxon>
        <taxon>Gunneridae</taxon>
        <taxon>Pentapetalae</taxon>
        <taxon>rosids</taxon>
        <taxon>fabids</taxon>
        <taxon>Fabales</taxon>
        <taxon>Fabaceae</taxon>
        <taxon>Papilionoideae</taxon>
        <taxon>50 kb inversion clade</taxon>
        <taxon>NPAAA clade</taxon>
        <taxon>Hologalegina</taxon>
        <taxon>IRL clade</taxon>
        <taxon>Trifolieae</taxon>
        <taxon>Medicago</taxon>
    </lineage>
</organism>
<dbReference type="Gramene" id="rna3156">
    <property type="protein sequence ID" value="RHN79373.1"/>
    <property type="gene ID" value="gene3156"/>
</dbReference>
<sequence>MKILREYVCKGNDVANMRPRVYIDEEEIEVAISYLKNRFTATEEPFTEVVSKTTKKNLKKGFMFITPVLTGLTHELSEFVSFLALFLFLLVSLFFIFSFLLFVGCGVLPPAFCLAF</sequence>
<proteinExistence type="predicted"/>
<reference evidence="2 5" key="1">
    <citation type="journal article" date="2011" name="Nature">
        <title>The Medicago genome provides insight into the evolution of rhizobial symbioses.</title>
        <authorList>
            <person name="Young N.D."/>
            <person name="Debelle F."/>
            <person name="Oldroyd G.E."/>
            <person name="Geurts R."/>
            <person name="Cannon S.B."/>
            <person name="Udvardi M.K."/>
            <person name="Benedito V.A."/>
            <person name="Mayer K.F."/>
            <person name="Gouzy J."/>
            <person name="Schoof H."/>
            <person name="Van de Peer Y."/>
            <person name="Proost S."/>
            <person name="Cook D.R."/>
            <person name="Meyers B.C."/>
            <person name="Spannagl M."/>
            <person name="Cheung F."/>
            <person name="De Mita S."/>
            <person name="Krishnakumar V."/>
            <person name="Gundlach H."/>
            <person name="Zhou S."/>
            <person name="Mudge J."/>
            <person name="Bharti A.K."/>
            <person name="Murray J.D."/>
            <person name="Naoumkina M.A."/>
            <person name="Rosen B."/>
            <person name="Silverstein K.A."/>
            <person name="Tang H."/>
            <person name="Rombauts S."/>
            <person name="Zhao P.X."/>
            <person name="Zhou P."/>
            <person name="Barbe V."/>
            <person name="Bardou P."/>
            <person name="Bechner M."/>
            <person name="Bellec A."/>
            <person name="Berger A."/>
            <person name="Berges H."/>
            <person name="Bidwell S."/>
            <person name="Bisseling T."/>
            <person name="Choisne N."/>
            <person name="Couloux A."/>
            <person name="Denny R."/>
            <person name="Deshpande S."/>
            <person name="Dai X."/>
            <person name="Doyle J.J."/>
            <person name="Dudez A.M."/>
            <person name="Farmer A.D."/>
            <person name="Fouteau S."/>
            <person name="Franken C."/>
            <person name="Gibelin C."/>
            <person name="Gish J."/>
            <person name="Goldstein S."/>
            <person name="Gonzalez A.J."/>
            <person name="Green P.J."/>
            <person name="Hallab A."/>
            <person name="Hartog M."/>
            <person name="Hua A."/>
            <person name="Humphray S.J."/>
            <person name="Jeong D.H."/>
            <person name="Jing Y."/>
            <person name="Jocker A."/>
            <person name="Kenton S.M."/>
            <person name="Kim D.J."/>
            <person name="Klee K."/>
            <person name="Lai H."/>
            <person name="Lang C."/>
            <person name="Lin S."/>
            <person name="Macmil S.L."/>
            <person name="Magdelenat G."/>
            <person name="Matthews L."/>
            <person name="McCorrison J."/>
            <person name="Monaghan E.L."/>
            <person name="Mun J.H."/>
            <person name="Najar F.Z."/>
            <person name="Nicholson C."/>
            <person name="Noirot C."/>
            <person name="O'Bleness M."/>
            <person name="Paule C.R."/>
            <person name="Poulain J."/>
            <person name="Prion F."/>
            <person name="Qin B."/>
            <person name="Qu C."/>
            <person name="Retzel E.F."/>
            <person name="Riddle C."/>
            <person name="Sallet E."/>
            <person name="Samain S."/>
            <person name="Samson N."/>
            <person name="Sanders I."/>
            <person name="Saurat O."/>
            <person name="Scarpelli C."/>
            <person name="Schiex T."/>
            <person name="Segurens B."/>
            <person name="Severin A.J."/>
            <person name="Sherrier D.J."/>
            <person name="Shi R."/>
            <person name="Sims S."/>
            <person name="Singer S.R."/>
            <person name="Sinharoy S."/>
            <person name="Sterck L."/>
            <person name="Viollet A."/>
            <person name="Wang B.B."/>
            <person name="Wang K."/>
            <person name="Wang M."/>
            <person name="Wang X."/>
            <person name="Warfsmann J."/>
            <person name="Weissenbach J."/>
            <person name="White D.D."/>
            <person name="White J.D."/>
            <person name="Wiley G.B."/>
            <person name="Wincker P."/>
            <person name="Xing Y."/>
            <person name="Yang L."/>
            <person name="Yao Z."/>
            <person name="Ying F."/>
            <person name="Zhai J."/>
            <person name="Zhou L."/>
            <person name="Zuber A."/>
            <person name="Denarie J."/>
            <person name="Dixon R.A."/>
            <person name="May G.D."/>
            <person name="Schwartz D.C."/>
            <person name="Rogers J."/>
            <person name="Quetier F."/>
            <person name="Town C.D."/>
            <person name="Roe B.A."/>
        </authorList>
    </citation>
    <scope>NUCLEOTIDE SEQUENCE [LARGE SCALE GENOMIC DNA]</scope>
    <source>
        <strain evidence="2">A17</strain>
        <strain evidence="4 5">cv. Jemalong A17</strain>
    </source>
</reference>
<evidence type="ECO:0000256" key="1">
    <source>
        <dbReference type="SAM" id="Phobius"/>
    </source>
</evidence>
<dbReference type="EnsemblPlants" id="KEH41829">
    <property type="protein sequence ID" value="KEH41829"/>
    <property type="gene ID" value="MTR_1g055115"/>
</dbReference>
<dbReference type="EMBL" id="CM001217">
    <property type="protein sequence ID" value="KEH41829.1"/>
    <property type="molecule type" value="Genomic_DNA"/>
</dbReference>
<accession>A0A072VII2</accession>
<dbReference type="EMBL" id="PSQE01000001">
    <property type="protein sequence ID" value="RHN79373.1"/>
    <property type="molecule type" value="Genomic_DNA"/>
</dbReference>
<evidence type="ECO:0000313" key="5">
    <source>
        <dbReference type="Proteomes" id="UP000002051"/>
    </source>
</evidence>
<protein>
    <submittedName>
        <fullName evidence="2">Transmembrane protein, putative</fullName>
    </submittedName>
</protein>
<gene>
    <name evidence="2" type="ordered locus">MTR_1g055115</name>
    <name evidence="3" type="ORF">MtrunA17_Chr1g0176641</name>
</gene>
<dbReference type="Proteomes" id="UP000265566">
    <property type="component" value="Chromosome 1"/>
</dbReference>
<dbReference type="HOGENOM" id="CLU_2100460_0_0_1"/>
<evidence type="ECO:0000313" key="3">
    <source>
        <dbReference type="EMBL" id="RHN79373.1"/>
    </source>
</evidence>
<feature type="transmembrane region" description="Helical" evidence="1">
    <location>
        <begin position="79"/>
        <end position="102"/>
    </location>
</feature>
<keyword evidence="1 2" id="KW-0812">Transmembrane</keyword>
<reference evidence="4" key="3">
    <citation type="submission" date="2015-04" db="UniProtKB">
        <authorList>
            <consortium name="EnsemblPlants"/>
        </authorList>
    </citation>
    <scope>IDENTIFICATION</scope>
    <source>
        <strain evidence="4">cv. Jemalong A17</strain>
    </source>
</reference>
<keyword evidence="1" id="KW-0472">Membrane</keyword>
<name>A0A072VII2_MEDTR</name>
<dbReference type="Proteomes" id="UP000002051">
    <property type="component" value="Unassembled WGS sequence"/>
</dbReference>
<evidence type="ECO:0000313" key="2">
    <source>
        <dbReference type="EMBL" id="KEH41829.1"/>
    </source>
</evidence>